<reference evidence="4" key="1">
    <citation type="submission" date="2019-10" db="EMBL/GenBank/DDBJ databases">
        <authorList>
            <consortium name="DOE Joint Genome Institute"/>
            <person name="Kuo A."/>
            <person name="Miyauchi S."/>
            <person name="Kiss E."/>
            <person name="Drula E."/>
            <person name="Kohler A."/>
            <person name="Sanchez-Garcia M."/>
            <person name="Andreopoulos B."/>
            <person name="Barry K.W."/>
            <person name="Bonito G."/>
            <person name="Buee M."/>
            <person name="Carver A."/>
            <person name="Chen C."/>
            <person name="Cichocki N."/>
            <person name="Clum A."/>
            <person name="Culley D."/>
            <person name="Crous P.W."/>
            <person name="Fauchery L."/>
            <person name="Girlanda M."/>
            <person name="Hayes R."/>
            <person name="Keri Z."/>
            <person name="LaButti K."/>
            <person name="Lipzen A."/>
            <person name="Lombard V."/>
            <person name="Magnuson J."/>
            <person name="Maillard F."/>
            <person name="Morin E."/>
            <person name="Murat C."/>
            <person name="Nolan M."/>
            <person name="Ohm R."/>
            <person name="Pangilinan J."/>
            <person name="Pereira M."/>
            <person name="Perotto S."/>
            <person name="Peter M."/>
            <person name="Riley R."/>
            <person name="Sitrit Y."/>
            <person name="Stielow B."/>
            <person name="Szollosi G."/>
            <person name="Zifcakova L."/>
            <person name="Stursova M."/>
            <person name="Spatafora J.W."/>
            <person name="Tedersoo L."/>
            <person name="Vaario L.-M."/>
            <person name="Yamada A."/>
            <person name="Yan M."/>
            <person name="Wang P."/>
            <person name="Xu J."/>
            <person name="Bruns T."/>
            <person name="Baldrian P."/>
            <person name="Vilgalys R."/>
            <person name="Henrissat B."/>
            <person name="Grigoriev I.V."/>
            <person name="Hibbett D."/>
            <person name="Nagy L.G."/>
            <person name="Martin F.M."/>
        </authorList>
    </citation>
    <scope>NUCLEOTIDE SEQUENCE</scope>
    <source>
        <strain evidence="4">Prilba</strain>
    </source>
</reference>
<keyword evidence="1" id="KW-0479">Metal-binding</keyword>
<feature type="region of interest" description="Disordered" evidence="2">
    <location>
        <begin position="62"/>
        <end position="101"/>
    </location>
</feature>
<keyword evidence="5" id="KW-1185">Reference proteome</keyword>
<name>A0A9P5TD51_9AGAM</name>
<keyword evidence="1" id="KW-0863">Zinc-finger</keyword>
<feature type="domain" description="C2H2-type" evidence="3">
    <location>
        <begin position="125"/>
        <end position="153"/>
    </location>
</feature>
<dbReference type="PROSITE" id="PS00028">
    <property type="entry name" value="ZINC_FINGER_C2H2_1"/>
    <property type="match status" value="2"/>
</dbReference>
<dbReference type="Proteomes" id="UP000759537">
    <property type="component" value="Unassembled WGS sequence"/>
</dbReference>
<evidence type="ECO:0000256" key="2">
    <source>
        <dbReference type="SAM" id="MobiDB-lite"/>
    </source>
</evidence>
<accession>A0A9P5TD51</accession>
<dbReference type="Pfam" id="PF00096">
    <property type="entry name" value="zf-C2H2"/>
    <property type="match status" value="1"/>
</dbReference>
<feature type="compositionally biased region" description="Basic and acidic residues" evidence="2">
    <location>
        <begin position="86"/>
        <end position="96"/>
    </location>
</feature>
<keyword evidence="1" id="KW-0862">Zinc</keyword>
<dbReference type="InterPro" id="IPR036236">
    <property type="entry name" value="Znf_C2H2_sf"/>
</dbReference>
<dbReference type="AlphaFoldDB" id="A0A9P5TD51"/>
<evidence type="ECO:0000259" key="3">
    <source>
        <dbReference type="PROSITE" id="PS50157"/>
    </source>
</evidence>
<dbReference type="SMART" id="SM00355">
    <property type="entry name" value="ZnF_C2H2"/>
    <property type="match status" value="2"/>
</dbReference>
<evidence type="ECO:0000256" key="1">
    <source>
        <dbReference type="PROSITE-ProRule" id="PRU00042"/>
    </source>
</evidence>
<protein>
    <recommendedName>
        <fullName evidence="3">C2H2-type domain-containing protein</fullName>
    </recommendedName>
</protein>
<evidence type="ECO:0000313" key="4">
    <source>
        <dbReference type="EMBL" id="KAF8485747.1"/>
    </source>
</evidence>
<evidence type="ECO:0000313" key="5">
    <source>
        <dbReference type="Proteomes" id="UP000759537"/>
    </source>
</evidence>
<feature type="region of interest" description="Disordered" evidence="2">
    <location>
        <begin position="1"/>
        <end position="23"/>
    </location>
</feature>
<comment type="caution">
    <text evidence="4">The sequence shown here is derived from an EMBL/GenBank/DDBJ whole genome shotgun (WGS) entry which is preliminary data.</text>
</comment>
<dbReference type="SUPFAM" id="SSF57667">
    <property type="entry name" value="beta-beta-alpha zinc fingers"/>
    <property type="match status" value="1"/>
</dbReference>
<sequence>MHGRVGLESSLVPGSSLVPTQLPAPNHVDLPLARGFEFVENSETNQQATWESEEALRGMHFSTVPPDVQHLSTASSSGGSGPQPAEQRRPRKKEESGSCDACKLSFSRRSDERRHKNTKHNKEVHACPQCHIVCSRRDALRRHMRDQHQSNNSLTQLSRPASLFLSSL</sequence>
<organism evidence="4 5">
    <name type="scientific">Russula ochroleuca</name>
    <dbReference type="NCBI Taxonomy" id="152965"/>
    <lineage>
        <taxon>Eukaryota</taxon>
        <taxon>Fungi</taxon>
        <taxon>Dikarya</taxon>
        <taxon>Basidiomycota</taxon>
        <taxon>Agaricomycotina</taxon>
        <taxon>Agaricomycetes</taxon>
        <taxon>Russulales</taxon>
        <taxon>Russulaceae</taxon>
        <taxon>Russula</taxon>
    </lineage>
</organism>
<dbReference type="PROSITE" id="PS50157">
    <property type="entry name" value="ZINC_FINGER_C2H2_2"/>
    <property type="match status" value="1"/>
</dbReference>
<dbReference type="GO" id="GO:0008270">
    <property type="term" value="F:zinc ion binding"/>
    <property type="evidence" value="ECO:0007669"/>
    <property type="project" value="UniProtKB-KW"/>
</dbReference>
<dbReference type="OrthoDB" id="8922241at2759"/>
<dbReference type="EMBL" id="WHVB01000002">
    <property type="protein sequence ID" value="KAF8485747.1"/>
    <property type="molecule type" value="Genomic_DNA"/>
</dbReference>
<reference evidence="4" key="2">
    <citation type="journal article" date="2020" name="Nat. Commun.">
        <title>Large-scale genome sequencing of mycorrhizal fungi provides insights into the early evolution of symbiotic traits.</title>
        <authorList>
            <person name="Miyauchi S."/>
            <person name="Kiss E."/>
            <person name="Kuo A."/>
            <person name="Drula E."/>
            <person name="Kohler A."/>
            <person name="Sanchez-Garcia M."/>
            <person name="Morin E."/>
            <person name="Andreopoulos B."/>
            <person name="Barry K.W."/>
            <person name="Bonito G."/>
            <person name="Buee M."/>
            <person name="Carver A."/>
            <person name="Chen C."/>
            <person name="Cichocki N."/>
            <person name="Clum A."/>
            <person name="Culley D."/>
            <person name="Crous P.W."/>
            <person name="Fauchery L."/>
            <person name="Girlanda M."/>
            <person name="Hayes R.D."/>
            <person name="Keri Z."/>
            <person name="LaButti K."/>
            <person name="Lipzen A."/>
            <person name="Lombard V."/>
            <person name="Magnuson J."/>
            <person name="Maillard F."/>
            <person name="Murat C."/>
            <person name="Nolan M."/>
            <person name="Ohm R.A."/>
            <person name="Pangilinan J."/>
            <person name="Pereira M.F."/>
            <person name="Perotto S."/>
            <person name="Peter M."/>
            <person name="Pfister S."/>
            <person name="Riley R."/>
            <person name="Sitrit Y."/>
            <person name="Stielow J.B."/>
            <person name="Szollosi G."/>
            <person name="Zifcakova L."/>
            <person name="Stursova M."/>
            <person name="Spatafora J.W."/>
            <person name="Tedersoo L."/>
            <person name="Vaario L.M."/>
            <person name="Yamada A."/>
            <person name="Yan M."/>
            <person name="Wang P."/>
            <person name="Xu J."/>
            <person name="Bruns T."/>
            <person name="Baldrian P."/>
            <person name="Vilgalys R."/>
            <person name="Dunand C."/>
            <person name="Henrissat B."/>
            <person name="Grigoriev I.V."/>
            <person name="Hibbett D."/>
            <person name="Nagy L.G."/>
            <person name="Martin F.M."/>
        </authorList>
    </citation>
    <scope>NUCLEOTIDE SEQUENCE</scope>
    <source>
        <strain evidence="4">Prilba</strain>
    </source>
</reference>
<dbReference type="InterPro" id="IPR013087">
    <property type="entry name" value="Znf_C2H2_type"/>
</dbReference>
<feature type="region of interest" description="Disordered" evidence="2">
    <location>
        <begin position="144"/>
        <end position="168"/>
    </location>
</feature>
<dbReference type="Gene3D" id="3.30.160.60">
    <property type="entry name" value="Classic Zinc Finger"/>
    <property type="match status" value="1"/>
</dbReference>
<proteinExistence type="predicted"/>
<feature type="compositionally biased region" description="Polar residues" evidence="2">
    <location>
        <begin position="149"/>
        <end position="168"/>
    </location>
</feature>
<gene>
    <name evidence="4" type="ORF">DFH94DRAFT_707730</name>
</gene>